<evidence type="ECO:0000313" key="3">
    <source>
        <dbReference type="Proteomes" id="UP000018291"/>
    </source>
</evidence>
<dbReference type="Pfam" id="PF06742">
    <property type="entry name" value="DUF1214"/>
    <property type="match status" value="1"/>
</dbReference>
<evidence type="ECO:0000259" key="1">
    <source>
        <dbReference type="Pfam" id="PF06742"/>
    </source>
</evidence>
<organism evidence="2 3">
    <name type="scientific">Candidatus Neomicrothrix parvicella RN1</name>
    <dbReference type="NCBI Taxonomy" id="1229780"/>
    <lineage>
        <taxon>Bacteria</taxon>
        <taxon>Bacillati</taxon>
        <taxon>Actinomycetota</taxon>
        <taxon>Acidimicrobiia</taxon>
        <taxon>Acidimicrobiales</taxon>
        <taxon>Microthrixaceae</taxon>
        <taxon>Candidatus Neomicrothrix</taxon>
    </lineage>
</organism>
<dbReference type="AlphaFoldDB" id="R4Z2M9"/>
<dbReference type="SUPFAM" id="SSF160935">
    <property type="entry name" value="VPA0735-like"/>
    <property type="match status" value="1"/>
</dbReference>
<proteinExistence type="predicted"/>
<gene>
    <name evidence="2" type="ORF">BN381_130385</name>
</gene>
<feature type="domain" description="DUF1214" evidence="1">
    <location>
        <begin position="265"/>
        <end position="344"/>
    </location>
</feature>
<name>R4Z2M9_9ACTN</name>
<reference evidence="2 3" key="1">
    <citation type="journal article" date="2013" name="ISME J.">
        <title>Metabolic model for the filamentous 'Candidatus Microthrix parvicella' based on genomic and metagenomic analyses.</title>
        <authorList>
            <person name="Jon McIlroy S."/>
            <person name="Kristiansen R."/>
            <person name="Albertsen M."/>
            <person name="Michael Karst S."/>
            <person name="Rossetti S."/>
            <person name="Lund Nielsen J."/>
            <person name="Tandoi V."/>
            <person name="James Seviour R."/>
            <person name="Nielsen P.H."/>
        </authorList>
    </citation>
    <scope>NUCLEOTIDE SEQUENCE [LARGE SCALE GENOMIC DNA]</scope>
    <source>
        <strain evidence="2 3">RN1</strain>
    </source>
</reference>
<dbReference type="HOGENOM" id="CLU_054040_1_0_11"/>
<dbReference type="STRING" id="1229780.BN381_130385"/>
<dbReference type="InterPro" id="IPR010621">
    <property type="entry name" value="DUF1214"/>
</dbReference>
<dbReference type="EMBL" id="CANL01000005">
    <property type="protein sequence ID" value="CCM62827.1"/>
    <property type="molecule type" value="Genomic_DNA"/>
</dbReference>
<dbReference type="Proteomes" id="UP000018291">
    <property type="component" value="Unassembled WGS sequence"/>
</dbReference>
<accession>R4Z2M9</accession>
<dbReference type="Gene3D" id="2.60.120.1600">
    <property type="match status" value="1"/>
</dbReference>
<dbReference type="eggNOG" id="COG5361">
    <property type="taxonomic scope" value="Bacteria"/>
</dbReference>
<keyword evidence="3" id="KW-1185">Reference proteome</keyword>
<protein>
    <recommendedName>
        <fullName evidence="1">DUF1214 domain-containing protein</fullName>
    </recommendedName>
</protein>
<evidence type="ECO:0000313" key="2">
    <source>
        <dbReference type="EMBL" id="CCM62827.1"/>
    </source>
</evidence>
<comment type="caution">
    <text evidence="2">The sequence shown here is derived from an EMBL/GenBank/DDBJ whole genome shotgun (WGS) entry which is preliminary data.</text>
</comment>
<sequence>MDTLPRMTADAMRRLLDHVGEALEEMGPFDSAQEEADAHRHLLRLCSAGLELYVERADPARPLPTVWMSPTRKFLGDSPDTIYTTVPVSPDHTYALTIQPGNAVYIGVVVYARDEPGGPVRAVSSVIDTRLESVDGRFEIEVGSDVDPDDPQGLLLDDRSFWIMVREYFSDPRNHRASTITIERTDGDITDGLPNPDDLTAGIDAAGDWILSQARADAALYGLMAFPQGSSVQAEQDVEVPDDLVSLFYPTPDIAYQGCRFTLETDDQLEITFRPPACRFWSVVVSTPWFESLEQRSTPASINSATAEVDEDGKVTVVVSESNPGLANWIPLRGYRKGQVAYRVLLGESELSEATYVVGTNRRSGDSEPLAVLATTKLDGRDDGGR</sequence>